<dbReference type="Proteomes" id="UP000767238">
    <property type="component" value="Unassembled WGS sequence"/>
</dbReference>
<proteinExistence type="predicted"/>
<reference evidence="1" key="1">
    <citation type="journal article" date="2021" name="J Fungi (Basel)">
        <title>Virulence traits and population genomics of the black yeast Aureobasidium melanogenum.</title>
        <authorList>
            <person name="Cernosa A."/>
            <person name="Sun X."/>
            <person name="Gostincar C."/>
            <person name="Fang C."/>
            <person name="Gunde-Cimerman N."/>
            <person name="Song Z."/>
        </authorList>
    </citation>
    <scope>NUCLEOTIDE SEQUENCE</scope>
    <source>
        <strain evidence="1">EXF-8016</strain>
    </source>
</reference>
<name>A0A9P8G7G2_AURME</name>
<gene>
    <name evidence="1" type="ORF">KCV03_g9450</name>
</gene>
<dbReference type="AlphaFoldDB" id="A0A9P8G7G2"/>
<accession>A0A9P8G7G2</accession>
<protein>
    <submittedName>
        <fullName evidence="1">Uncharacterized protein</fullName>
    </submittedName>
</protein>
<reference evidence="1" key="2">
    <citation type="submission" date="2021-08" db="EMBL/GenBank/DDBJ databases">
        <authorList>
            <person name="Gostincar C."/>
            <person name="Sun X."/>
            <person name="Song Z."/>
            <person name="Gunde-Cimerman N."/>
        </authorList>
    </citation>
    <scope>NUCLEOTIDE SEQUENCE</scope>
    <source>
        <strain evidence="1">EXF-8016</strain>
    </source>
</reference>
<sequence length="187" mass="21171">MTDASSRSGDQTQETRIQLAAASFQVSDDAGDSEQSKLREELKTACTHLRAILRKRRLGNQKAYLRELWRTYYTASSDAKRHRTEAHAEGQILDLDTATASDISHLKMMSDHEKQATDAYHAILEIMRADRATIAEIEEASRKILSLADGTPYRELYTDMAQVMSESTQREREHMESFLRVLSSSTG</sequence>
<evidence type="ECO:0000313" key="1">
    <source>
        <dbReference type="EMBL" id="KAH0212181.1"/>
    </source>
</evidence>
<feature type="non-terminal residue" evidence="1">
    <location>
        <position position="187"/>
    </location>
</feature>
<comment type="caution">
    <text evidence="1">The sequence shown here is derived from an EMBL/GenBank/DDBJ whole genome shotgun (WGS) entry which is preliminary data.</text>
</comment>
<dbReference type="OrthoDB" id="3928113at2759"/>
<organism evidence="1 2">
    <name type="scientific">Aureobasidium melanogenum</name>
    <name type="common">Aureobasidium pullulans var. melanogenum</name>
    <dbReference type="NCBI Taxonomy" id="46634"/>
    <lineage>
        <taxon>Eukaryota</taxon>
        <taxon>Fungi</taxon>
        <taxon>Dikarya</taxon>
        <taxon>Ascomycota</taxon>
        <taxon>Pezizomycotina</taxon>
        <taxon>Dothideomycetes</taxon>
        <taxon>Dothideomycetidae</taxon>
        <taxon>Dothideales</taxon>
        <taxon>Saccotheciaceae</taxon>
        <taxon>Aureobasidium</taxon>
    </lineage>
</organism>
<dbReference type="EMBL" id="JAHFYH010000121">
    <property type="protein sequence ID" value="KAH0212181.1"/>
    <property type="molecule type" value="Genomic_DNA"/>
</dbReference>
<evidence type="ECO:0000313" key="2">
    <source>
        <dbReference type="Proteomes" id="UP000767238"/>
    </source>
</evidence>